<dbReference type="Proteomes" id="UP001205560">
    <property type="component" value="Unassembled WGS sequence"/>
</dbReference>
<evidence type="ECO:0000256" key="1">
    <source>
        <dbReference type="ARBA" id="ARBA00023015"/>
    </source>
</evidence>
<gene>
    <name evidence="5" type="ORF">NX782_19965</name>
</gene>
<comment type="caution">
    <text evidence="5">The sequence shown here is derived from an EMBL/GenBank/DDBJ whole genome shotgun (WGS) entry which is preliminary data.</text>
</comment>
<reference evidence="5 6" key="1">
    <citation type="submission" date="2022-08" db="EMBL/GenBank/DDBJ databases">
        <title>Reclassification of Massilia species as members of the genera Telluria, Duganella, Pseudoduganella, Mokoshia gen. nov. and Zemynaea gen. nov. using orthogonal and non-orthogonal genome-based approaches.</title>
        <authorList>
            <person name="Bowman J.P."/>
        </authorList>
    </citation>
    <scope>NUCLEOTIDE SEQUENCE [LARGE SCALE GENOMIC DNA]</scope>
    <source>
        <strain evidence="5 6">LMG 28164</strain>
    </source>
</reference>
<proteinExistence type="predicted"/>
<dbReference type="Pfam" id="PF12802">
    <property type="entry name" value="MarR_2"/>
    <property type="match status" value="1"/>
</dbReference>
<dbReference type="Gene3D" id="1.10.10.10">
    <property type="entry name" value="Winged helix-like DNA-binding domain superfamily/Winged helix DNA-binding domain"/>
    <property type="match status" value="1"/>
</dbReference>
<evidence type="ECO:0000256" key="3">
    <source>
        <dbReference type="ARBA" id="ARBA00023163"/>
    </source>
</evidence>
<organism evidence="5 6">
    <name type="scientific">Massilia norwichensis</name>
    <dbReference type="NCBI Taxonomy" id="1442366"/>
    <lineage>
        <taxon>Bacteria</taxon>
        <taxon>Pseudomonadati</taxon>
        <taxon>Pseudomonadota</taxon>
        <taxon>Betaproteobacteria</taxon>
        <taxon>Burkholderiales</taxon>
        <taxon>Oxalobacteraceae</taxon>
        <taxon>Telluria group</taxon>
        <taxon>Massilia</taxon>
    </lineage>
</organism>
<dbReference type="PANTHER" id="PTHR33164:SF64">
    <property type="entry name" value="TRANSCRIPTIONAL REGULATOR SLYA"/>
    <property type="match status" value="1"/>
</dbReference>
<keyword evidence="1" id="KW-0805">Transcription regulation</keyword>
<keyword evidence="3" id="KW-0804">Transcription</keyword>
<dbReference type="RefSeq" id="WP_258847238.1">
    <property type="nucleotide sequence ID" value="NZ_JANUGX010000027.1"/>
</dbReference>
<dbReference type="PANTHER" id="PTHR33164">
    <property type="entry name" value="TRANSCRIPTIONAL REGULATOR, MARR FAMILY"/>
    <property type="match status" value="1"/>
</dbReference>
<evidence type="ECO:0000256" key="2">
    <source>
        <dbReference type="ARBA" id="ARBA00023125"/>
    </source>
</evidence>
<keyword evidence="6" id="KW-1185">Reference proteome</keyword>
<dbReference type="PROSITE" id="PS50995">
    <property type="entry name" value="HTH_MARR_2"/>
    <property type="match status" value="1"/>
</dbReference>
<evidence type="ECO:0000259" key="4">
    <source>
        <dbReference type="PROSITE" id="PS50995"/>
    </source>
</evidence>
<accession>A0ABT2ABA1</accession>
<dbReference type="SUPFAM" id="SSF46785">
    <property type="entry name" value="Winged helix' DNA-binding domain"/>
    <property type="match status" value="1"/>
</dbReference>
<protein>
    <submittedName>
        <fullName evidence="5">MarR family transcriptional regulator</fullName>
    </submittedName>
</protein>
<dbReference type="InterPro" id="IPR000835">
    <property type="entry name" value="HTH_MarR-typ"/>
</dbReference>
<feature type="domain" description="HTH marR-type" evidence="4">
    <location>
        <begin position="8"/>
        <end position="142"/>
    </location>
</feature>
<evidence type="ECO:0000313" key="5">
    <source>
        <dbReference type="EMBL" id="MCS0591471.1"/>
    </source>
</evidence>
<sequence length="158" mass="17125">MRLSDQTLSSLTAALTHASRAYRAAADKVAGDYGLSQATGLPVLVISRFGENGVRPGVLAEALSLEASSLVRVVDHLIESGLVERYEDPNDRRAKILRLTDEGHKTAERMDQALRPFRRKLFGAFDPADVEACLRVLSGLPDVIANLALEQAAERKSA</sequence>
<dbReference type="PRINTS" id="PR00598">
    <property type="entry name" value="HTHMARR"/>
</dbReference>
<dbReference type="InterPro" id="IPR039422">
    <property type="entry name" value="MarR/SlyA-like"/>
</dbReference>
<dbReference type="InterPro" id="IPR023187">
    <property type="entry name" value="Tscrpt_reg_MarR-type_CS"/>
</dbReference>
<dbReference type="SMART" id="SM00347">
    <property type="entry name" value="HTH_MARR"/>
    <property type="match status" value="1"/>
</dbReference>
<dbReference type="PROSITE" id="PS01117">
    <property type="entry name" value="HTH_MARR_1"/>
    <property type="match status" value="1"/>
</dbReference>
<keyword evidence="2" id="KW-0238">DNA-binding</keyword>
<dbReference type="InterPro" id="IPR036388">
    <property type="entry name" value="WH-like_DNA-bd_sf"/>
</dbReference>
<dbReference type="EMBL" id="JANUGX010000027">
    <property type="protein sequence ID" value="MCS0591471.1"/>
    <property type="molecule type" value="Genomic_DNA"/>
</dbReference>
<name>A0ABT2ABA1_9BURK</name>
<evidence type="ECO:0000313" key="6">
    <source>
        <dbReference type="Proteomes" id="UP001205560"/>
    </source>
</evidence>
<dbReference type="InterPro" id="IPR036390">
    <property type="entry name" value="WH_DNA-bd_sf"/>
</dbReference>